<feature type="compositionally biased region" description="Basic and acidic residues" evidence="1">
    <location>
        <begin position="115"/>
        <end position="128"/>
    </location>
</feature>
<feature type="compositionally biased region" description="Basic and acidic residues" evidence="1">
    <location>
        <begin position="171"/>
        <end position="185"/>
    </location>
</feature>
<feature type="compositionally biased region" description="Basic and acidic residues" evidence="1">
    <location>
        <begin position="40"/>
        <end position="50"/>
    </location>
</feature>
<dbReference type="OrthoDB" id="273917at2759"/>
<dbReference type="VEuPathDB" id="FungiDB:BTJ68_01041"/>
<reference evidence="3 4" key="1">
    <citation type="journal article" date="2018" name="BMC Genomics">
        <title>Genomic evidence for intraspecific hybridization in a clonal and extremely halotolerant yeast.</title>
        <authorList>
            <person name="Gostincar C."/>
            <person name="Stajich J.E."/>
            <person name="Zupancic J."/>
            <person name="Zalar P."/>
            <person name="Gunde-Cimerman N."/>
        </authorList>
    </citation>
    <scope>NUCLEOTIDE SEQUENCE [LARGE SCALE GENOMIC DNA]</scope>
    <source>
        <strain evidence="3 4">EXF-2682</strain>
    </source>
</reference>
<feature type="compositionally biased region" description="Basic residues" evidence="1">
    <location>
        <begin position="136"/>
        <end position="146"/>
    </location>
</feature>
<dbReference type="GO" id="GO:0046872">
    <property type="term" value="F:metal ion binding"/>
    <property type="evidence" value="ECO:0007669"/>
    <property type="project" value="UniProtKB-KW"/>
</dbReference>
<dbReference type="GO" id="GO:0031123">
    <property type="term" value="P:RNA 3'-end processing"/>
    <property type="evidence" value="ECO:0007669"/>
    <property type="project" value="TreeGrafter"/>
</dbReference>
<feature type="compositionally biased region" description="Polar residues" evidence="1">
    <location>
        <begin position="625"/>
        <end position="634"/>
    </location>
</feature>
<feature type="region of interest" description="Disordered" evidence="1">
    <location>
        <begin position="36"/>
        <end position="93"/>
    </location>
</feature>
<feature type="region of interest" description="Disordered" evidence="1">
    <location>
        <begin position="108"/>
        <end position="185"/>
    </location>
</feature>
<dbReference type="Proteomes" id="UP000269276">
    <property type="component" value="Unassembled WGS sequence"/>
</dbReference>
<dbReference type="GO" id="GO:1990817">
    <property type="term" value="F:poly(A) RNA polymerase activity"/>
    <property type="evidence" value="ECO:0007669"/>
    <property type="project" value="UniProtKB-EC"/>
</dbReference>
<feature type="compositionally biased region" description="Basic and acidic residues" evidence="1">
    <location>
        <begin position="150"/>
        <end position="163"/>
    </location>
</feature>
<evidence type="ECO:0000256" key="1">
    <source>
        <dbReference type="SAM" id="MobiDB-lite"/>
    </source>
</evidence>
<dbReference type="EMBL" id="QWIP01000012">
    <property type="protein sequence ID" value="RMY78357.1"/>
    <property type="molecule type" value="Genomic_DNA"/>
</dbReference>
<dbReference type="Gene3D" id="3.30.460.10">
    <property type="entry name" value="Beta Polymerase, domain 2"/>
    <property type="match status" value="1"/>
</dbReference>
<organism evidence="3 4">
    <name type="scientific">Hortaea werneckii</name>
    <name type="common">Black yeast</name>
    <name type="synonym">Cladosporium werneckii</name>
    <dbReference type="NCBI Taxonomy" id="91943"/>
    <lineage>
        <taxon>Eukaryota</taxon>
        <taxon>Fungi</taxon>
        <taxon>Dikarya</taxon>
        <taxon>Ascomycota</taxon>
        <taxon>Pezizomycotina</taxon>
        <taxon>Dothideomycetes</taxon>
        <taxon>Dothideomycetidae</taxon>
        <taxon>Mycosphaerellales</taxon>
        <taxon>Teratosphaeriaceae</taxon>
        <taxon>Hortaea</taxon>
    </lineage>
</organism>
<dbReference type="GO" id="GO:0003729">
    <property type="term" value="F:mRNA binding"/>
    <property type="evidence" value="ECO:0007669"/>
    <property type="project" value="TreeGrafter"/>
</dbReference>
<dbReference type="GO" id="GO:0031499">
    <property type="term" value="C:TRAMP complex"/>
    <property type="evidence" value="ECO:0007669"/>
    <property type="project" value="TreeGrafter"/>
</dbReference>
<accession>A0A3M7EPN5</accession>
<dbReference type="PANTHER" id="PTHR23092:SF15">
    <property type="entry name" value="INACTIVE NON-CANONICAL POLY(A) RNA POLYMERASE PROTEIN TRF4-2-RELATED"/>
    <property type="match status" value="1"/>
</dbReference>
<dbReference type="AlphaFoldDB" id="A0A3M7EPN5"/>
<protein>
    <recommendedName>
        <fullName evidence="2">Poly(A) RNA polymerase mitochondrial-like central palm domain-containing protein</fullName>
    </recommendedName>
</protein>
<dbReference type="GO" id="GO:0005730">
    <property type="term" value="C:nucleolus"/>
    <property type="evidence" value="ECO:0007669"/>
    <property type="project" value="TreeGrafter"/>
</dbReference>
<gene>
    <name evidence="3" type="ORF">D0863_00715</name>
</gene>
<dbReference type="SUPFAM" id="SSF81631">
    <property type="entry name" value="PAP/OAS1 substrate-binding domain"/>
    <property type="match status" value="1"/>
</dbReference>
<dbReference type="InterPro" id="IPR054708">
    <property type="entry name" value="MTPAP-like_central"/>
</dbReference>
<comment type="caution">
    <text evidence="3">The sequence shown here is derived from an EMBL/GenBank/DDBJ whole genome shotgun (WGS) entry which is preliminary data.</text>
</comment>
<dbReference type="SUPFAM" id="SSF81301">
    <property type="entry name" value="Nucleotidyltransferase"/>
    <property type="match status" value="1"/>
</dbReference>
<dbReference type="InterPro" id="IPR043519">
    <property type="entry name" value="NT_sf"/>
</dbReference>
<proteinExistence type="predicted"/>
<feature type="compositionally biased region" description="Polar residues" evidence="1">
    <location>
        <begin position="76"/>
        <end position="91"/>
    </location>
</feature>
<dbReference type="Gene3D" id="1.10.1410.10">
    <property type="match status" value="1"/>
</dbReference>
<feature type="region of interest" description="Disordered" evidence="1">
    <location>
        <begin position="608"/>
        <end position="645"/>
    </location>
</feature>
<dbReference type="PANTHER" id="PTHR23092">
    <property type="entry name" value="POLY(A) RNA POLYMERASE"/>
    <property type="match status" value="1"/>
</dbReference>
<evidence type="ECO:0000313" key="4">
    <source>
        <dbReference type="Proteomes" id="UP000269276"/>
    </source>
</evidence>
<name>A0A3M7EPN5_HORWE</name>
<evidence type="ECO:0000313" key="3">
    <source>
        <dbReference type="EMBL" id="RMY78357.1"/>
    </source>
</evidence>
<dbReference type="InterPro" id="IPR045862">
    <property type="entry name" value="Trf4-like"/>
</dbReference>
<evidence type="ECO:0000259" key="2">
    <source>
        <dbReference type="Pfam" id="PF22600"/>
    </source>
</evidence>
<sequence>MHSSRSVLRQSCRAQNAYNAATALRCTFTTTTRLWQDSSAARDSRSRGEGKATGSYSSYEALAEKFSGEARPSPQRRPTSGAKRQQAQSVGKESLLAQQAFIDGTWSAPLPYEETDGHTGERPAEKPLEQSLLFRKQMRKRGRRPGHNVSSRDDSAQDREENTRTASDAARAAEPEGTHKTAADSWKEEMQWIGESVDIISRNRIPLEDVDKETLARIDYEPMVMKPAESTSERAVPIPWSQGLSEARESSAMDRLDSEINAFAAYISPTTAESAARDAIASRTRRFITKALGRSRREIRTDVFGSEQTGLVLAHSDIDIRVSDSKWTQKDSQPKFGTYYSFGKIMKPLADRMMHSPEWICVSFRHSAFPIINAQHRESGIDVQIVCAPPTTPQQEWTAKYMNEMPNLKALYSVLRVMFGVRGLVDVFNGGIGSYGLFMMLVAALKRGERSRKPPVTVGEQLMHFLKFYAHFDMQKRGLTLSPVAKPFLKHDVKDTPLIPYVAAANARGDPVRAGQWAIGRLRPLQPYLLSLQDPAKQTNDLGRKSNAMKHIQETIAELNVAMQENIAAVEVARARGSAWEGESLLEPLVGRAHEIFAVRRQRVEDWGKASAQAESSKSERQMAQAPSSQQDGVLQNGEEIAQAS</sequence>
<feature type="domain" description="Poly(A) RNA polymerase mitochondrial-like central palm" evidence="2">
    <location>
        <begin position="256"/>
        <end position="387"/>
    </location>
</feature>
<dbReference type="GO" id="GO:0043634">
    <property type="term" value="P:polyadenylation-dependent ncRNA catabolic process"/>
    <property type="evidence" value="ECO:0007669"/>
    <property type="project" value="TreeGrafter"/>
</dbReference>
<dbReference type="GO" id="GO:0010605">
    <property type="term" value="P:negative regulation of macromolecule metabolic process"/>
    <property type="evidence" value="ECO:0007669"/>
    <property type="project" value="UniProtKB-ARBA"/>
</dbReference>
<dbReference type="Pfam" id="PF22600">
    <property type="entry name" value="MTPAP-like_central"/>
    <property type="match status" value="1"/>
</dbReference>